<dbReference type="Pfam" id="PF13181">
    <property type="entry name" value="TPR_8"/>
    <property type="match status" value="1"/>
</dbReference>
<dbReference type="InterPro" id="IPR019734">
    <property type="entry name" value="TPR_rpt"/>
</dbReference>
<protein>
    <submittedName>
        <fullName evidence="1">Uncharacterized protein</fullName>
    </submittedName>
</protein>
<name>A0A381ZTV1_9ZZZZ</name>
<dbReference type="AlphaFoldDB" id="A0A381ZTV1"/>
<dbReference type="SMART" id="SM00028">
    <property type="entry name" value="TPR"/>
    <property type="match status" value="2"/>
</dbReference>
<reference evidence="1" key="1">
    <citation type="submission" date="2018-05" db="EMBL/GenBank/DDBJ databases">
        <authorList>
            <person name="Lanie J.A."/>
            <person name="Ng W.-L."/>
            <person name="Kazmierczak K.M."/>
            <person name="Andrzejewski T.M."/>
            <person name="Davidsen T.M."/>
            <person name="Wayne K.J."/>
            <person name="Tettelin H."/>
            <person name="Glass J.I."/>
            <person name="Rusch D."/>
            <person name="Podicherti R."/>
            <person name="Tsui H.-C.T."/>
            <person name="Winkler M.E."/>
        </authorList>
    </citation>
    <scope>NUCLEOTIDE SEQUENCE</scope>
</reference>
<dbReference type="SUPFAM" id="SSF48452">
    <property type="entry name" value="TPR-like"/>
    <property type="match status" value="1"/>
</dbReference>
<evidence type="ECO:0000313" key="1">
    <source>
        <dbReference type="EMBL" id="SVA92629.1"/>
    </source>
</evidence>
<proteinExistence type="predicted"/>
<organism evidence="1">
    <name type="scientific">marine metagenome</name>
    <dbReference type="NCBI Taxonomy" id="408172"/>
    <lineage>
        <taxon>unclassified sequences</taxon>
        <taxon>metagenomes</taxon>
        <taxon>ecological metagenomes</taxon>
    </lineage>
</organism>
<dbReference type="Gene3D" id="1.25.40.10">
    <property type="entry name" value="Tetratricopeptide repeat domain"/>
    <property type="match status" value="2"/>
</dbReference>
<sequence>VKANQLTEVLLFRKEHSIEAQKLAQHGLWEEAEMAYYDIVDQLPGDDSAHTNRARALMNLSREDEAEEHLQAATGLHKVREDRTKKAVQHAVNFSWKEAAEMNQMIIEDFPWDLEAYNRLGKAFLELGKNRKASDAFRCALVISPKSPIASKNLNRLEKLNRSAGSKSVQSQSQAINFIEETGKTGVTKLVNISHDLDFSRLISGHSVELFINGKGMRVRTKAGEEIGAVEAKIGSRLRRLMEGGNKYEASITSASDSNISVIIREVYRDPSQAHTSSFIGKAEGLPSIPNTSIGYVINDGDKLANLKDWSSDDTESGDEEAFTPVIPRLLSDESSIMDEDY</sequence>
<feature type="non-terminal residue" evidence="1">
    <location>
        <position position="1"/>
    </location>
</feature>
<accession>A0A381ZTV1</accession>
<dbReference type="InterPro" id="IPR011990">
    <property type="entry name" value="TPR-like_helical_dom_sf"/>
</dbReference>
<dbReference type="EMBL" id="UINC01022622">
    <property type="protein sequence ID" value="SVA92629.1"/>
    <property type="molecule type" value="Genomic_DNA"/>
</dbReference>
<dbReference type="PROSITE" id="PS50005">
    <property type="entry name" value="TPR"/>
    <property type="match status" value="1"/>
</dbReference>
<gene>
    <name evidence="1" type="ORF">METZ01_LOCUS145483</name>
</gene>